<keyword evidence="2" id="KW-1185">Reference proteome</keyword>
<evidence type="ECO:0000313" key="2">
    <source>
        <dbReference type="Proteomes" id="UP000631114"/>
    </source>
</evidence>
<name>A0A835I5U3_9MAGN</name>
<dbReference type="AlphaFoldDB" id="A0A835I5U3"/>
<evidence type="ECO:0000313" key="1">
    <source>
        <dbReference type="EMBL" id="KAF9611806.1"/>
    </source>
</evidence>
<dbReference type="Proteomes" id="UP000631114">
    <property type="component" value="Unassembled WGS sequence"/>
</dbReference>
<proteinExistence type="predicted"/>
<sequence>MDVTSVEIQATGRYNAHGTIVYNNKMCGGERSLKTTQNGLNTGRKYLKCSLCISFEWLSDAMREARQKTEKFDPTVTIKMALSNFAKMSLK</sequence>
<comment type="caution">
    <text evidence="1">The sequence shown here is derived from an EMBL/GenBank/DDBJ whole genome shotgun (WGS) entry which is preliminary data.</text>
</comment>
<reference evidence="1 2" key="1">
    <citation type="submission" date="2020-10" db="EMBL/GenBank/DDBJ databases">
        <title>The Coptis chinensis genome and diversification of protoberbering-type alkaloids.</title>
        <authorList>
            <person name="Wang B."/>
            <person name="Shu S."/>
            <person name="Song C."/>
            <person name="Liu Y."/>
        </authorList>
    </citation>
    <scope>NUCLEOTIDE SEQUENCE [LARGE SCALE GENOMIC DNA]</scope>
    <source>
        <strain evidence="1">HL-2020</strain>
        <tissue evidence="1">Leaf</tissue>
    </source>
</reference>
<protein>
    <submittedName>
        <fullName evidence="1">Uncharacterized protein</fullName>
    </submittedName>
</protein>
<gene>
    <name evidence="1" type="ORF">IFM89_035791</name>
</gene>
<accession>A0A835I5U3</accession>
<dbReference type="EMBL" id="JADFTS010000004">
    <property type="protein sequence ID" value="KAF9611806.1"/>
    <property type="molecule type" value="Genomic_DNA"/>
</dbReference>
<organism evidence="1 2">
    <name type="scientific">Coptis chinensis</name>
    <dbReference type="NCBI Taxonomy" id="261450"/>
    <lineage>
        <taxon>Eukaryota</taxon>
        <taxon>Viridiplantae</taxon>
        <taxon>Streptophyta</taxon>
        <taxon>Embryophyta</taxon>
        <taxon>Tracheophyta</taxon>
        <taxon>Spermatophyta</taxon>
        <taxon>Magnoliopsida</taxon>
        <taxon>Ranunculales</taxon>
        <taxon>Ranunculaceae</taxon>
        <taxon>Coptidoideae</taxon>
        <taxon>Coptis</taxon>
    </lineage>
</organism>